<protein>
    <submittedName>
        <fullName evidence="1">DUF2066 domain-containing protein</fullName>
    </submittedName>
</protein>
<dbReference type="InterPro" id="IPR018642">
    <property type="entry name" value="DUF2066"/>
</dbReference>
<gene>
    <name evidence="1" type="ORF">EVA68_04905</name>
</gene>
<comment type="caution">
    <text evidence="1">The sequence shown here is derived from an EMBL/GenBank/DDBJ whole genome shotgun (WGS) entry which is preliminary data.</text>
</comment>
<organism evidence="1 2">
    <name type="scientific">OM182 bacterium</name>
    <dbReference type="NCBI Taxonomy" id="2510334"/>
    <lineage>
        <taxon>Bacteria</taxon>
        <taxon>Pseudomonadati</taxon>
        <taxon>Pseudomonadota</taxon>
        <taxon>Gammaproteobacteria</taxon>
        <taxon>OMG group</taxon>
        <taxon>OM182 clade</taxon>
    </lineage>
</organism>
<reference evidence="1 2" key="1">
    <citation type="submission" date="2019-02" db="EMBL/GenBank/DDBJ databases">
        <title>Prokaryotic population dynamics and viral predation in marine succession experiment using metagenomics: the confinement effect.</title>
        <authorList>
            <person name="Haro-Moreno J.M."/>
            <person name="Rodriguez-Valera F."/>
            <person name="Lopez-Perez M."/>
        </authorList>
    </citation>
    <scope>NUCLEOTIDE SEQUENCE [LARGE SCALE GENOMIC DNA]</scope>
    <source>
        <strain evidence="1">MED-G157</strain>
    </source>
</reference>
<dbReference type="AlphaFoldDB" id="A0A520S1A2"/>
<evidence type="ECO:0000313" key="1">
    <source>
        <dbReference type="EMBL" id="RZO76240.1"/>
    </source>
</evidence>
<accession>A0A520S1A2</accession>
<dbReference type="Pfam" id="PF09839">
    <property type="entry name" value="DUF2066"/>
    <property type="match status" value="1"/>
</dbReference>
<dbReference type="EMBL" id="SHAG01000015">
    <property type="protein sequence ID" value="RZO76240.1"/>
    <property type="molecule type" value="Genomic_DNA"/>
</dbReference>
<dbReference type="Proteomes" id="UP000316199">
    <property type="component" value="Unassembled WGS sequence"/>
</dbReference>
<name>A0A520S1A2_9GAMM</name>
<proteinExistence type="predicted"/>
<evidence type="ECO:0000313" key="2">
    <source>
        <dbReference type="Proteomes" id="UP000316199"/>
    </source>
</evidence>
<sequence length="332" mass="37045">MALPLDDLYVAEVLVADEGESQLLLGGRAGLLQVLVRVSGTSSVEASSVIAAALRNPSSYYSQYSYSSSEKLLFLDDVPTSARRLRLHFDPSAVARLLRSAAFPVWGSNRPSVLVWIAVSDKRGRRILGESESGDFNKYLNDQAGLRGLPLLFPLLDLEDAEAISTAEVWGAFLGRVETASARYSPDSIISGRLYMEGPERWVASWSYLIEERWYTLDDVAFSSREILQRVVDHLANDLASQYALDSSRGKVRMRIDSVDTLSDYSALSLYLESLTPVVNSFLLSLESGQADFRLDIEGQRIQLIETIELDEKMVLIKPLGDKNQLHYLWLQ</sequence>